<dbReference type="Gene3D" id="3.40.50.300">
    <property type="entry name" value="P-loop containing nucleotide triphosphate hydrolases"/>
    <property type="match status" value="1"/>
</dbReference>
<dbReference type="InterPro" id="IPR027417">
    <property type="entry name" value="P-loop_NTPase"/>
</dbReference>
<evidence type="ECO:0000313" key="1">
    <source>
        <dbReference type="EMBL" id="XCA34693.1"/>
    </source>
</evidence>
<sequence>MNTTLIYLIGFPGSGKLTIAKELCNIIDGVIVDNNLFNNIIFNIIDFRNAEVTSEIWEEIFVIRENMLAMLEKYHIESKYYIFTNELIDDDSYDQRVYNSVVNLSKKMNVEILPVVLYCNSAELVKRVQPKEREQERKITDSDFAMRRIKGKKLFVPQGSLEIDNSNLSAKEVAKKIVERMNGKKVVETSMIDNLVTENICG</sequence>
<protein>
    <submittedName>
        <fullName evidence="1">Uncharacterized protein</fullName>
    </submittedName>
</protein>
<accession>A0AAU7YLA3</accession>
<reference evidence="1" key="1">
    <citation type="submission" date="2024-06" db="EMBL/GenBank/DDBJ databases">
        <title>Genome assembly of the Oeneis chryxus ivallda.</title>
        <authorList>
            <person name="MacDonald Z."/>
            <person name="Shaffer H.B."/>
            <person name="Gillespie T."/>
            <person name="Marimuthu M.P.A."/>
            <person name="Nguyen O."/>
            <person name="Fairbairn C.W."/>
            <person name="Seligmann W.E."/>
            <person name="Escalona M."/>
            <person name="Miller C."/>
            <person name="Toffelmier E."/>
        </authorList>
    </citation>
    <scope>NUCLEOTIDE SEQUENCE</scope>
    <source>
        <strain evidence="1">CCGP_102_HBS-TG_Oc004</strain>
    </source>
</reference>
<dbReference type="SUPFAM" id="SSF52540">
    <property type="entry name" value="P-loop containing nucleoside triphosphate hydrolases"/>
    <property type="match status" value="1"/>
</dbReference>
<proteinExistence type="predicted"/>
<organism evidence="1">
    <name type="scientific">Wolbachia endosymbiont of Oeneis ivallda</name>
    <dbReference type="NCBI Taxonomy" id="3171168"/>
    <lineage>
        <taxon>Bacteria</taxon>
        <taxon>Pseudomonadati</taxon>
        <taxon>Pseudomonadota</taxon>
        <taxon>Alphaproteobacteria</taxon>
        <taxon>Rickettsiales</taxon>
        <taxon>Anaplasmataceae</taxon>
        <taxon>Wolbachieae</taxon>
        <taxon>Wolbachia</taxon>
    </lineage>
</organism>
<gene>
    <name evidence="1" type="ORF">ABS861_04845</name>
</gene>
<dbReference type="AlphaFoldDB" id="A0AAU7YLA3"/>
<name>A0AAU7YLA3_9RICK</name>
<dbReference type="EMBL" id="CP158587">
    <property type="protein sequence ID" value="XCA34693.1"/>
    <property type="molecule type" value="Genomic_DNA"/>
</dbReference>